<dbReference type="Gene3D" id="1.10.1660.10">
    <property type="match status" value="1"/>
</dbReference>
<feature type="domain" description="HTH merR-type" evidence="2">
    <location>
        <begin position="7"/>
        <end position="76"/>
    </location>
</feature>
<dbReference type="Pfam" id="PF13411">
    <property type="entry name" value="MerR_1"/>
    <property type="match status" value="1"/>
</dbReference>
<dbReference type="PROSITE" id="PS50937">
    <property type="entry name" value="HTH_MERR_2"/>
    <property type="match status" value="1"/>
</dbReference>
<dbReference type="InterPro" id="IPR009061">
    <property type="entry name" value="DNA-bd_dom_put_sf"/>
</dbReference>
<dbReference type="SUPFAM" id="SSF46955">
    <property type="entry name" value="Putative DNA-binding domain"/>
    <property type="match status" value="1"/>
</dbReference>
<dbReference type="PROSITE" id="PS00552">
    <property type="entry name" value="HTH_MERR_1"/>
    <property type="match status" value="1"/>
</dbReference>
<organism evidence="3 4">
    <name type="scientific">Kribbella speibonae</name>
    <dbReference type="NCBI Taxonomy" id="1572660"/>
    <lineage>
        <taxon>Bacteria</taxon>
        <taxon>Bacillati</taxon>
        <taxon>Actinomycetota</taxon>
        <taxon>Actinomycetes</taxon>
        <taxon>Propionibacteriales</taxon>
        <taxon>Kribbellaceae</taxon>
        <taxon>Kribbella</taxon>
    </lineage>
</organism>
<name>A0ABY1ZZ32_9ACTN</name>
<reference evidence="3 4" key="1">
    <citation type="submission" date="2019-02" db="EMBL/GenBank/DDBJ databases">
        <title>Kribbella capetownensis sp. nov. and Kribbella speibonae sp. nov., isolated from soil.</title>
        <authorList>
            <person name="Curtis S.M."/>
            <person name="Norton I."/>
            <person name="Everest G.J."/>
            <person name="Meyers P.R."/>
        </authorList>
    </citation>
    <scope>NUCLEOTIDE SEQUENCE [LARGE SCALE GENOMIC DNA]</scope>
    <source>
        <strain evidence="3 4">SK5</strain>
    </source>
</reference>
<dbReference type="RefSeq" id="WP_131466847.1">
    <property type="nucleotide sequence ID" value="NZ_SJJY01000009.1"/>
</dbReference>
<keyword evidence="4" id="KW-1185">Reference proteome</keyword>
<evidence type="ECO:0000256" key="1">
    <source>
        <dbReference type="ARBA" id="ARBA00023125"/>
    </source>
</evidence>
<proteinExistence type="predicted"/>
<gene>
    <name evidence="3" type="ORF">E0H58_33100</name>
</gene>
<dbReference type="InterPro" id="IPR047057">
    <property type="entry name" value="MerR_fam"/>
</dbReference>
<dbReference type="SMART" id="SM00422">
    <property type="entry name" value="HTH_MERR"/>
    <property type="match status" value="1"/>
</dbReference>
<dbReference type="EMBL" id="SJJY01000009">
    <property type="protein sequence ID" value="TCC18710.1"/>
    <property type="molecule type" value="Genomic_DNA"/>
</dbReference>
<keyword evidence="1" id="KW-0238">DNA-binding</keyword>
<accession>A0ABY1ZZ32</accession>
<sequence>MDTENRTWRVGELAEATGLSVRTLHHYDEIGLLQPSERTGSGHRQYDAADVRRLHRIVALRGFGLSLAEVGRVLDGELADPRGLIRTQLELVEEQLAAASRVRDKLLGVLDGLDRAHEPSAQTLIELIEVTTVMNRTLTREEYEAMAETRRRLTAELTPEEREAMDVRRRKAMEVLSAEELERMRQVREALIPKG</sequence>
<evidence type="ECO:0000313" key="3">
    <source>
        <dbReference type="EMBL" id="TCC18710.1"/>
    </source>
</evidence>
<evidence type="ECO:0000313" key="4">
    <source>
        <dbReference type="Proteomes" id="UP000292385"/>
    </source>
</evidence>
<dbReference type="PRINTS" id="PR00040">
    <property type="entry name" value="HTHMERR"/>
</dbReference>
<dbReference type="PANTHER" id="PTHR30204:SF90">
    <property type="entry name" value="HTH-TYPE TRANSCRIPTIONAL ACTIVATOR MTA"/>
    <property type="match status" value="1"/>
</dbReference>
<comment type="caution">
    <text evidence="3">The sequence shown here is derived from an EMBL/GenBank/DDBJ whole genome shotgun (WGS) entry which is preliminary data.</text>
</comment>
<protein>
    <submittedName>
        <fullName evidence="3">MerR family transcriptional regulator</fullName>
    </submittedName>
</protein>
<dbReference type="Proteomes" id="UP000292385">
    <property type="component" value="Unassembled WGS sequence"/>
</dbReference>
<dbReference type="PANTHER" id="PTHR30204">
    <property type="entry name" value="REDOX-CYCLING DRUG-SENSING TRANSCRIPTIONAL ACTIVATOR SOXR"/>
    <property type="match status" value="1"/>
</dbReference>
<dbReference type="InterPro" id="IPR000551">
    <property type="entry name" value="MerR-type_HTH_dom"/>
</dbReference>
<evidence type="ECO:0000259" key="2">
    <source>
        <dbReference type="PROSITE" id="PS50937"/>
    </source>
</evidence>